<evidence type="ECO:0000313" key="3">
    <source>
        <dbReference type="Proteomes" id="UP000002280"/>
    </source>
</evidence>
<dbReference type="GeneTree" id="ENSGT01030000235488"/>
<dbReference type="Gene3D" id="2.60.40.10">
    <property type="entry name" value="Immunoglobulins"/>
    <property type="match status" value="1"/>
</dbReference>
<dbReference type="STRING" id="13616.ENSMODP00000058284"/>
<dbReference type="InterPro" id="IPR003597">
    <property type="entry name" value="Ig_C1-set"/>
</dbReference>
<dbReference type="InterPro" id="IPR013783">
    <property type="entry name" value="Ig-like_fold"/>
</dbReference>
<dbReference type="Proteomes" id="UP000002280">
    <property type="component" value="Chromosome 1"/>
</dbReference>
<organism evidence="2 3">
    <name type="scientific">Monodelphis domestica</name>
    <name type="common">Gray short-tailed opossum</name>
    <dbReference type="NCBI Taxonomy" id="13616"/>
    <lineage>
        <taxon>Eukaryota</taxon>
        <taxon>Metazoa</taxon>
        <taxon>Chordata</taxon>
        <taxon>Craniata</taxon>
        <taxon>Vertebrata</taxon>
        <taxon>Euteleostomi</taxon>
        <taxon>Mammalia</taxon>
        <taxon>Metatheria</taxon>
        <taxon>Didelphimorphia</taxon>
        <taxon>Didelphidae</taxon>
        <taxon>Monodelphis</taxon>
    </lineage>
</organism>
<keyword evidence="3" id="KW-1185">Reference proteome</keyword>
<reference evidence="2" key="2">
    <citation type="submission" date="2025-08" db="UniProtKB">
        <authorList>
            <consortium name="Ensembl"/>
        </authorList>
    </citation>
    <scope>IDENTIFICATION</scope>
</reference>
<accession>A0A5F8HDZ0</accession>
<dbReference type="InParanoid" id="A0A5F8HDZ0"/>
<dbReference type="AlphaFoldDB" id="A0A5F8HDZ0"/>
<dbReference type="Bgee" id="ENSMODG00000046846">
    <property type="expression patterns" value="Expressed in blood and 7 other cell types or tissues"/>
</dbReference>
<evidence type="ECO:0000259" key="1">
    <source>
        <dbReference type="Pfam" id="PF07654"/>
    </source>
</evidence>
<feature type="domain" description="Immunoglobulin C1-set" evidence="1">
    <location>
        <begin position="55"/>
        <end position="116"/>
    </location>
</feature>
<dbReference type="FunCoup" id="A0A5F8HDZ0">
    <property type="interactions" value="7"/>
</dbReference>
<evidence type="ECO:0000313" key="2">
    <source>
        <dbReference type="Ensembl" id="ENSMODP00000058284.1"/>
    </source>
</evidence>
<dbReference type="FunFam" id="2.60.40.10:FF:001810">
    <property type="entry name" value="T cell receptor delta constant"/>
    <property type="match status" value="1"/>
</dbReference>
<dbReference type="InterPro" id="IPR036179">
    <property type="entry name" value="Ig-like_dom_sf"/>
</dbReference>
<reference evidence="2 3" key="1">
    <citation type="journal article" date="2007" name="Nature">
        <title>Genome of the marsupial Monodelphis domestica reveals innovation in non-coding sequences.</title>
        <authorList>
            <person name="Mikkelsen T.S."/>
            <person name="Wakefield M.J."/>
            <person name="Aken B."/>
            <person name="Amemiya C.T."/>
            <person name="Chang J.L."/>
            <person name="Duke S."/>
            <person name="Garber M."/>
            <person name="Gentles A.J."/>
            <person name="Goodstadt L."/>
            <person name="Heger A."/>
            <person name="Jurka J."/>
            <person name="Kamal M."/>
            <person name="Mauceli E."/>
            <person name="Searle S.M."/>
            <person name="Sharpe T."/>
            <person name="Baker M.L."/>
            <person name="Batzer M.A."/>
            <person name="Benos P.V."/>
            <person name="Belov K."/>
            <person name="Clamp M."/>
            <person name="Cook A."/>
            <person name="Cuff J."/>
            <person name="Das R."/>
            <person name="Davidow L."/>
            <person name="Deakin J.E."/>
            <person name="Fazzari M.J."/>
            <person name="Glass J.L."/>
            <person name="Grabherr M."/>
            <person name="Greally J.M."/>
            <person name="Gu W."/>
            <person name="Hore T.A."/>
            <person name="Huttley G.A."/>
            <person name="Kleber M."/>
            <person name="Jirtle R.L."/>
            <person name="Koina E."/>
            <person name="Lee J.T."/>
            <person name="Mahony S."/>
            <person name="Marra M.A."/>
            <person name="Miller R.D."/>
            <person name="Nicholls R.D."/>
            <person name="Oda M."/>
            <person name="Papenfuss A.T."/>
            <person name="Parra Z.E."/>
            <person name="Pollock D.D."/>
            <person name="Ray D.A."/>
            <person name="Schein J.E."/>
            <person name="Speed T.P."/>
            <person name="Thompson K."/>
            <person name="VandeBerg J.L."/>
            <person name="Wade C.M."/>
            <person name="Walker J.A."/>
            <person name="Waters P.D."/>
            <person name="Webber C."/>
            <person name="Weidman J.R."/>
            <person name="Xie X."/>
            <person name="Zody M.C."/>
            <person name="Baldwin J."/>
            <person name="Abdouelleil A."/>
            <person name="Abdulkadir J."/>
            <person name="Abebe A."/>
            <person name="Abera B."/>
            <person name="Abreu J."/>
            <person name="Acer S.C."/>
            <person name="Aftuck L."/>
            <person name="Alexander A."/>
            <person name="An P."/>
            <person name="Anderson E."/>
            <person name="Anderson S."/>
            <person name="Arachi H."/>
            <person name="Azer M."/>
            <person name="Bachantsang P."/>
            <person name="Barry A."/>
            <person name="Bayul T."/>
            <person name="Berlin A."/>
            <person name="Bessette D."/>
            <person name="Bloom T."/>
            <person name="Bloom T."/>
            <person name="Boguslavskiy L."/>
            <person name="Bonnet C."/>
            <person name="Boukhgalter B."/>
            <person name="Bourzgui I."/>
            <person name="Brown A."/>
            <person name="Cahill P."/>
            <person name="Channer S."/>
            <person name="Cheshatsang Y."/>
            <person name="Chuda L."/>
            <person name="Citroen M."/>
            <person name="Collymore A."/>
            <person name="Cooke P."/>
            <person name="Costello M."/>
            <person name="D'Aco K."/>
            <person name="Daza R."/>
            <person name="De Haan G."/>
            <person name="DeGray S."/>
            <person name="DeMaso C."/>
            <person name="Dhargay N."/>
            <person name="Dooley K."/>
            <person name="Dooley E."/>
            <person name="Doricent M."/>
            <person name="Dorje P."/>
            <person name="Dorjee K."/>
            <person name="Dupes A."/>
            <person name="Elong R."/>
            <person name="Falk J."/>
            <person name="Farina A."/>
            <person name="Faro S."/>
            <person name="Ferguson D."/>
            <person name="Fisher S."/>
            <person name="Foley C.D."/>
            <person name="Franke A."/>
            <person name="Friedrich D."/>
            <person name="Gadbois L."/>
            <person name="Gearin G."/>
            <person name="Gearin C.R."/>
            <person name="Giannoukos G."/>
            <person name="Goode T."/>
            <person name="Graham J."/>
            <person name="Grandbois E."/>
            <person name="Grewal S."/>
            <person name="Gyaltsen K."/>
            <person name="Hafez N."/>
            <person name="Hagos B."/>
            <person name="Hall J."/>
            <person name="Henson C."/>
            <person name="Hollinger A."/>
            <person name="Honan T."/>
            <person name="Huard M.D."/>
            <person name="Hughes L."/>
            <person name="Hurhula B."/>
            <person name="Husby M.E."/>
            <person name="Kamat A."/>
            <person name="Kanga B."/>
            <person name="Kashin S."/>
            <person name="Khazanovich D."/>
            <person name="Kisner P."/>
            <person name="Lance K."/>
            <person name="Lara M."/>
            <person name="Lee W."/>
            <person name="Lennon N."/>
            <person name="Letendre F."/>
            <person name="LeVine R."/>
            <person name="Lipovsky A."/>
            <person name="Liu X."/>
            <person name="Liu J."/>
            <person name="Liu S."/>
            <person name="Lokyitsang T."/>
            <person name="Lokyitsang Y."/>
            <person name="Lubonja R."/>
            <person name="Lui A."/>
            <person name="MacDonald P."/>
            <person name="Magnisalis V."/>
            <person name="Maru K."/>
            <person name="Matthews C."/>
            <person name="McCusker W."/>
            <person name="McDonough S."/>
            <person name="Mehta T."/>
            <person name="Meldrim J."/>
            <person name="Meneus L."/>
            <person name="Mihai O."/>
            <person name="Mihalev A."/>
            <person name="Mihova T."/>
            <person name="Mittelman R."/>
            <person name="Mlenga V."/>
            <person name="Montmayeur A."/>
            <person name="Mulrain L."/>
            <person name="Navidi A."/>
            <person name="Naylor J."/>
            <person name="Negash T."/>
            <person name="Nguyen T."/>
            <person name="Nguyen N."/>
            <person name="Nicol R."/>
            <person name="Norbu C."/>
            <person name="Norbu N."/>
            <person name="Novod N."/>
            <person name="O'Neill B."/>
            <person name="Osman S."/>
            <person name="Markiewicz E."/>
            <person name="Oyono O.L."/>
            <person name="Patti C."/>
            <person name="Phunkhang P."/>
            <person name="Pierre F."/>
            <person name="Priest M."/>
            <person name="Raghuraman S."/>
            <person name="Rege F."/>
            <person name="Reyes R."/>
            <person name="Rise C."/>
            <person name="Rogov P."/>
            <person name="Ross K."/>
            <person name="Ryan E."/>
            <person name="Settipalli S."/>
            <person name="Shea T."/>
            <person name="Sherpa N."/>
            <person name="Shi L."/>
            <person name="Shih D."/>
            <person name="Sparrow T."/>
            <person name="Spaulding J."/>
            <person name="Stalker J."/>
            <person name="Stange-Thomann N."/>
            <person name="Stavropoulos S."/>
            <person name="Stone C."/>
            <person name="Strader C."/>
            <person name="Tesfaye S."/>
            <person name="Thomson T."/>
            <person name="Thoulutsang Y."/>
            <person name="Thoulutsang D."/>
            <person name="Topham K."/>
            <person name="Topping I."/>
            <person name="Tsamla T."/>
            <person name="Vassiliev H."/>
            <person name="Vo A."/>
            <person name="Wangchuk T."/>
            <person name="Wangdi T."/>
            <person name="Weiand M."/>
            <person name="Wilkinson J."/>
            <person name="Wilson A."/>
            <person name="Yadav S."/>
            <person name="Young G."/>
            <person name="Yu Q."/>
            <person name="Zembek L."/>
            <person name="Zhong D."/>
            <person name="Zimmer A."/>
            <person name="Zwirko Z."/>
            <person name="Jaffe D.B."/>
            <person name="Alvarez P."/>
            <person name="Brockman W."/>
            <person name="Butler J."/>
            <person name="Chin C."/>
            <person name="Gnerre S."/>
            <person name="MacCallum I."/>
            <person name="Graves J.A."/>
            <person name="Ponting C.P."/>
            <person name="Breen M."/>
            <person name="Samollow P.B."/>
            <person name="Lander E.S."/>
            <person name="Lindblad-Toh K."/>
        </authorList>
    </citation>
    <scope>NUCLEOTIDE SEQUENCE [LARGE SCALE GENOMIC DNA]</scope>
</reference>
<dbReference type="Ensembl" id="ENSMODT00000057425.1">
    <property type="protein sequence ID" value="ENSMODP00000058284.1"/>
    <property type="gene ID" value="ENSMODG00000046846.1"/>
</dbReference>
<reference evidence="2" key="3">
    <citation type="submission" date="2025-09" db="UniProtKB">
        <authorList>
            <consortium name="Ensembl"/>
        </authorList>
    </citation>
    <scope>IDENTIFICATION</scope>
</reference>
<name>A0A5F8HDZ0_MONDO</name>
<dbReference type="OMA" id="PITANVC"/>
<dbReference type="Pfam" id="PF07654">
    <property type="entry name" value="C1-set"/>
    <property type="match status" value="1"/>
</dbReference>
<protein>
    <recommendedName>
        <fullName evidence="1">Immunoglobulin C1-set domain-containing protein</fullName>
    </recommendedName>
</protein>
<dbReference type="SUPFAM" id="SSF48726">
    <property type="entry name" value="Immunoglobulin"/>
    <property type="match status" value="1"/>
</dbReference>
<sequence>MFLPRALSQQWARYVHGCIAECSWDTRAIYFGNGTELSVEPGFQETSVPSVFVMKNGTNVACLVKDFYPKTVEIQLHPDNNPSEGVVATADGKFSAVKLGQYKKDLDQINCTVWHNNKVVVASYKGSYSNSKISGSPLPKECYKPTAQIEKVNLLSITLLGFRVLLAKSIAVNFVLTIKFFLL</sequence>
<proteinExistence type="predicted"/>